<proteinExistence type="predicted"/>
<protein>
    <recommendedName>
        <fullName evidence="4">Lipoprotein</fullName>
    </recommendedName>
</protein>
<name>A0A3S9XDA2_9GAMM</name>
<dbReference type="Proteomes" id="UP000273143">
    <property type="component" value="Chromosome"/>
</dbReference>
<dbReference type="AlphaFoldDB" id="A0A3S9XDA2"/>
<evidence type="ECO:0000313" key="3">
    <source>
        <dbReference type="Proteomes" id="UP000273143"/>
    </source>
</evidence>
<keyword evidence="3" id="KW-1185">Reference proteome</keyword>
<feature type="chain" id="PRO_5019098763" description="Lipoprotein" evidence="1">
    <location>
        <begin position="23"/>
        <end position="389"/>
    </location>
</feature>
<evidence type="ECO:0000256" key="1">
    <source>
        <dbReference type="SAM" id="SignalP"/>
    </source>
</evidence>
<accession>A0A3S9XDA2</accession>
<organism evidence="2 3">
    <name type="scientific">Entomomonas moraniae</name>
    <dbReference type="NCBI Taxonomy" id="2213226"/>
    <lineage>
        <taxon>Bacteria</taxon>
        <taxon>Pseudomonadati</taxon>
        <taxon>Pseudomonadota</taxon>
        <taxon>Gammaproteobacteria</taxon>
        <taxon>Pseudomonadales</taxon>
        <taxon>Pseudomonadaceae</taxon>
        <taxon>Entomomonas</taxon>
    </lineage>
</organism>
<keyword evidence="1" id="KW-0732">Signal</keyword>
<evidence type="ECO:0000313" key="2">
    <source>
        <dbReference type="EMBL" id="AZS50361.1"/>
    </source>
</evidence>
<feature type="signal peptide" evidence="1">
    <location>
        <begin position="1"/>
        <end position="22"/>
    </location>
</feature>
<reference evidence="3" key="1">
    <citation type="submission" date="2018-06" db="EMBL/GenBank/DDBJ databases">
        <title>Complete genome of Pseudomonas insecticola strain QZS01.</title>
        <authorList>
            <person name="Wang J."/>
            <person name="Su Q."/>
        </authorList>
    </citation>
    <scope>NUCLEOTIDE SEQUENCE [LARGE SCALE GENOMIC DNA]</scope>
    <source>
        <strain evidence="3">QZS01</strain>
    </source>
</reference>
<evidence type="ECO:0008006" key="4">
    <source>
        <dbReference type="Google" id="ProtNLM"/>
    </source>
</evidence>
<sequence length="389" mass="44249">MIKKQLYLVSLLFFMLPTLSYAGCAVLSNDKLSAVKEPLVQLLQIEDVDAQYGYVPTDAIKYIDNLKLALIALINERVACENNLSINPTQVQQDLLNALQLSELAEAEAIYGYDLKISVDRPKNTPNLMVVQAGFGIPCGDDNILLVYRFRGESWHLDLVWKSKPYNMITGAFSSYIDHLVLPANKNESTKVLALHSSADCTTNWQPLVFDVIKLADDHNPQMVLMHQKIITYRGRGLVNINKLENGFELQASVAMLDPDLGARRSFYRYRIDNNKIIREQPLAKTPRDFVDEWLILGKEELERFSNSENTALLLQQQAKLKDRGGFYGATKYCKKEELYEVEVIFNGTKEMDAETLQYFYVKPIKNGYLMQSIASYPNKRCYTTGGIN</sequence>
<dbReference type="RefSeq" id="WP_127162657.1">
    <property type="nucleotide sequence ID" value="NZ_CP029822.1"/>
</dbReference>
<dbReference type="EMBL" id="CP029822">
    <property type="protein sequence ID" value="AZS50361.1"/>
    <property type="molecule type" value="Genomic_DNA"/>
</dbReference>
<dbReference type="KEGG" id="emo:DM558_06035"/>
<gene>
    <name evidence="2" type="ORF">DM558_06035</name>
</gene>